<organism evidence="10 11">
    <name type="scientific">Nezara viridula</name>
    <name type="common">Southern green stink bug</name>
    <name type="synonym">Cimex viridulus</name>
    <dbReference type="NCBI Taxonomy" id="85310"/>
    <lineage>
        <taxon>Eukaryota</taxon>
        <taxon>Metazoa</taxon>
        <taxon>Ecdysozoa</taxon>
        <taxon>Arthropoda</taxon>
        <taxon>Hexapoda</taxon>
        <taxon>Insecta</taxon>
        <taxon>Pterygota</taxon>
        <taxon>Neoptera</taxon>
        <taxon>Paraneoptera</taxon>
        <taxon>Hemiptera</taxon>
        <taxon>Heteroptera</taxon>
        <taxon>Panheteroptera</taxon>
        <taxon>Pentatomomorpha</taxon>
        <taxon>Pentatomoidea</taxon>
        <taxon>Pentatomidae</taxon>
        <taxon>Pentatominae</taxon>
        <taxon>Nezara</taxon>
    </lineage>
</organism>
<comment type="pathway">
    <text evidence="2 9">Amino-acid biosynthesis; L-proline biosynthesis; L-glutamate 5-semialdehyde from L-ornithine: step 1/1.</text>
</comment>
<dbReference type="GO" id="GO:0005737">
    <property type="term" value="C:cytoplasm"/>
    <property type="evidence" value="ECO:0007669"/>
    <property type="project" value="TreeGrafter"/>
</dbReference>
<dbReference type="EC" id="2.6.1.13" evidence="4 9"/>
<sequence>MKIFLNCAPAINFTKYIINIGKRFQHHVNAYMLEVDLCKGQGTRVWDKNGKEYLDFYGQNGSVNAGHCHCKLIQAMQDQMCQLHQATRSLHNNVTPEFCSTICQMFNYDRVMVHNTGCEAVELAVKLARLWGYKIKKICPKEAIVVFTNWNYWGNSICAISASVDPILFNGFQPLLSGLKLIPYDDPCSLEEILKNPNVCGFVCEPIQSEYGVMVPLDGYLAEVRRLCTQSRVLWIADEIQCGLGRTGYMLGSDYECVKPDILCLGKSLAGGMYPLSACLASCEVMDLLSPGAHYTTFGANPLGCRVGTCMLKVTKEDLLPENAAQMGALFRDGLLCSLNKDDMPLLRGRGLLWACQIDPRIGSPCDICDNLRDCGLIVWPCRDKYLRFTPPLIVCEDEITQAVSIFKKVIDFMKGCGRIC</sequence>
<dbReference type="GO" id="GO:0030170">
    <property type="term" value="F:pyridoxal phosphate binding"/>
    <property type="evidence" value="ECO:0007669"/>
    <property type="project" value="InterPro"/>
</dbReference>
<evidence type="ECO:0000256" key="7">
    <source>
        <dbReference type="ARBA" id="ARBA00022898"/>
    </source>
</evidence>
<dbReference type="InterPro" id="IPR015421">
    <property type="entry name" value="PyrdxlP-dep_Trfase_major"/>
</dbReference>
<keyword evidence="11" id="KW-1185">Reference proteome</keyword>
<dbReference type="PANTHER" id="PTHR11986:SF18">
    <property type="entry name" value="ORNITHINE AMINOTRANSFERASE, MITOCHONDRIAL"/>
    <property type="match status" value="1"/>
</dbReference>
<dbReference type="Pfam" id="PF00202">
    <property type="entry name" value="Aminotran_3"/>
    <property type="match status" value="1"/>
</dbReference>
<evidence type="ECO:0000256" key="2">
    <source>
        <dbReference type="ARBA" id="ARBA00004998"/>
    </source>
</evidence>
<dbReference type="SUPFAM" id="SSF53383">
    <property type="entry name" value="PLP-dependent transferases"/>
    <property type="match status" value="1"/>
</dbReference>
<proteinExistence type="inferred from homology"/>
<dbReference type="Proteomes" id="UP001152798">
    <property type="component" value="Chromosome 7"/>
</dbReference>
<evidence type="ECO:0000256" key="3">
    <source>
        <dbReference type="ARBA" id="ARBA00008954"/>
    </source>
</evidence>
<dbReference type="GO" id="GO:0010121">
    <property type="term" value="P:L-arginine catabolic process to proline via ornithine"/>
    <property type="evidence" value="ECO:0007669"/>
    <property type="project" value="TreeGrafter"/>
</dbReference>
<dbReference type="GO" id="GO:0019544">
    <property type="term" value="P:L-arginine catabolic process to L-glutamate"/>
    <property type="evidence" value="ECO:0007669"/>
    <property type="project" value="TreeGrafter"/>
</dbReference>
<dbReference type="FunFam" id="3.40.640.10:FF:000011">
    <property type="entry name" value="Ornithine aminotransferase"/>
    <property type="match status" value="1"/>
</dbReference>
<dbReference type="CDD" id="cd00610">
    <property type="entry name" value="OAT_like"/>
    <property type="match status" value="1"/>
</dbReference>
<dbReference type="PROSITE" id="PS00600">
    <property type="entry name" value="AA_TRANSFER_CLASS_3"/>
    <property type="match status" value="1"/>
</dbReference>
<evidence type="ECO:0000256" key="4">
    <source>
        <dbReference type="ARBA" id="ARBA00012924"/>
    </source>
</evidence>
<comment type="catalytic activity">
    <reaction evidence="9">
        <text>a 2-oxocarboxylate + L-ornithine = L-glutamate 5-semialdehyde + an L-alpha-amino acid</text>
        <dbReference type="Rhea" id="RHEA:13877"/>
        <dbReference type="ChEBI" id="CHEBI:35179"/>
        <dbReference type="ChEBI" id="CHEBI:46911"/>
        <dbReference type="ChEBI" id="CHEBI:58066"/>
        <dbReference type="ChEBI" id="CHEBI:59869"/>
        <dbReference type="EC" id="2.6.1.13"/>
    </reaction>
</comment>
<dbReference type="PIRSF" id="PIRSF000521">
    <property type="entry name" value="Transaminase_4ab_Lys_Orn"/>
    <property type="match status" value="1"/>
</dbReference>
<keyword evidence="7 8" id="KW-0663">Pyridoxal phosphate</keyword>
<evidence type="ECO:0000256" key="5">
    <source>
        <dbReference type="ARBA" id="ARBA00022576"/>
    </source>
</evidence>
<evidence type="ECO:0000256" key="6">
    <source>
        <dbReference type="ARBA" id="ARBA00022679"/>
    </source>
</evidence>
<dbReference type="AlphaFoldDB" id="A0A9P0HVE9"/>
<dbReference type="InterPro" id="IPR050103">
    <property type="entry name" value="Class-III_PLP-dep_AT"/>
</dbReference>
<evidence type="ECO:0000256" key="9">
    <source>
        <dbReference type="RuleBase" id="RU365036"/>
    </source>
</evidence>
<dbReference type="InterPro" id="IPR049704">
    <property type="entry name" value="Aminotrans_3_PPA_site"/>
</dbReference>
<dbReference type="GO" id="GO:0042802">
    <property type="term" value="F:identical protein binding"/>
    <property type="evidence" value="ECO:0007669"/>
    <property type="project" value="TreeGrafter"/>
</dbReference>
<gene>
    <name evidence="10" type="ORF">NEZAVI_LOCUS15676</name>
</gene>
<reference evidence="10" key="1">
    <citation type="submission" date="2022-01" db="EMBL/GenBank/DDBJ databases">
        <authorList>
            <person name="King R."/>
        </authorList>
    </citation>
    <scope>NUCLEOTIDE SEQUENCE</scope>
</reference>
<protein>
    <recommendedName>
        <fullName evidence="4 9">Ornithine aminotransferase</fullName>
        <ecNumber evidence="4 9">2.6.1.13</ecNumber>
    </recommendedName>
</protein>
<comment type="similarity">
    <text evidence="3 8">Belongs to the class-III pyridoxal-phosphate-dependent aminotransferase family.</text>
</comment>
<dbReference type="InterPro" id="IPR005814">
    <property type="entry name" value="Aminotrans_3"/>
</dbReference>
<dbReference type="Gene3D" id="3.90.1150.10">
    <property type="entry name" value="Aspartate Aminotransferase, domain 1"/>
    <property type="match status" value="1"/>
</dbReference>
<comment type="cofactor">
    <cofactor evidence="1 9">
        <name>pyridoxal 5'-phosphate</name>
        <dbReference type="ChEBI" id="CHEBI:597326"/>
    </cofactor>
</comment>
<accession>A0A9P0HVE9</accession>
<dbReference type="NCBIfam" id="TIGR01885">
    <property type="entry name" value="Orn_aminotrans"/>
    <property type="match status" value="1"/>
</dbReference>
<name>A0A9P0HVE9_NEZVI</name>
<keyword evidence="6 9" id="KW-0808">Transferase</keyword>
<dbReference type="PANTHER" id="PTHR11986">
    <property type="entry name" value="AMINOTRANSFERASE CLASS III"/>
    <property type="match status" value="1"/>
</dbReference>
<dbReference type="InterPro" id="IPR010164">
    <property type="entry name" value="Orn_aminotrans"/>
</dbReference>
<dbReference type="EMBL" id="OV725083">
    <property type="protein sequence ID" value="CAH1408082.1"/>
    <property type="molecule type" value="Genomic_DNA"/>
</dbReference>
<evidence type="ECO:0000313" key="11">
    <source>
        <dbReference type="Proteomes" id="UP001152798"/>
    </source>
</evidence>
<evidence type="ECO:0000313" key="10">
    <source>
        <dbReference type="EMBL" id="CAH1408082.1"/>
    </source>
</evidence>
<dbReference type="GO" id="GO:0004587">
    <property type="term" value="F:ornithine aminotransferase activity"/>
    <property type="evidence" value="ECO:0007669"/>
    <property type="project" value="UniProtKB-EC"/>
</dbReference>
<dbReference type="InterPro" id="IPR015422">
    <property type="entry name" value="PyrdxlP-dep_Trfase_small"/>
</dbReference>
<dbReference type="Gene3D" id="3.40.640.10">
    <property type="entry name" value="Type I PLP-dependent aspartate aminotransferase-like (Major domain)"/>
    <property type="match status" value="1"/>
</dbReference>
<evidence type="ECO:0000256" key="1">
    <source>
        <dbReference type="ARBA" id="ARBA00001933"/>
    </source>
</evidence>
<keyword evidence="5 9" id="KW-0032">Aminotransferase</keyword>
<evidence type="ECO:0000256" key="8">
    <source>
        <dbReference type="RuleBase" id="RU003560"/>
    </source>
</evidence>
<dbReference type="InterPro" id="IPR015424">
    <property type="entry name" value="PyrdxlP-dep_Trfase"/>
</dbReference>